<protein>
    <submittedName>
        <fullName evidence="1">Uncharacterized protein</fullName>
    </submittedName>
</protein>
<reference evidence="1 2" key="1">
    <citation type="submission" date="2019-02" db="EMBL/GenBank/DDBJ databases">
        <title>Genome sequencing of the rare red list fungi Phlebia centrifuga.</title>
        <authorList>
            <person name="Buettner E."/>
            <person name="Kellner H."/>
        </authorList>
    </citation>
    <scope>NUCLEOTIDE SEQUENCE [LARGE SCALE GENOMIC DNA]</scope>
    <source>
        <strain evidence="1 2">DSM 108282</strain>
    </source>
</reference>
<dbReference type="EMBL" id="SGPJ01000912">
    <property type="protein sequence ID" value="THG92830.1"/>
    <property type="molecule type" value="Genomic_DNA"/>
</dbReference>
<evidence type="ECO:0000313" key="2">
    <source>
        <dbReference type="Proteomes" id="UP000309038"/>
    </source>
</evidence>
<evidence type="ECO:0000313" key="1">
    <source>
        <dbReference type="EMBL" id="THG92830.1"/>
    </source>
</evidence>
<sequence length="290" mass="32998">MESVLATLWHSAQNGENLAGEDFLNEHAVALEEAMQGLNIIEAALWPHDEAPLSENGDEVEAEFEDALLSHTPSPQEIAETFFGARNTTDDAYFPYPNKAMMKTDILFSSPRLRFSRAQREAVLAWGRDLGAKNVPSLYALKKFQAASLQAVGNPTVKIEAASGNILYMNNPAELLKKLYAHHETHSKIHSLPELTPNKIKEVWQAEKWLYEVPDELLTPMIRLQNKDFYVQELVYCENEKWFISERFFEYEGLKYAVGHAVMTSSVGYELRAVYWLRIDMLSSLRVVSL</sequence>
<gene>
    <name evidence="1" type="ORF">EW026_g8212</name>
</gene>
<comment type="caution">
    <text evidence="1">The sequence shown here is derived from an EMBL/GenBank/DDBJ whole genome shotgun (WGS) entry which is preliminary data.</text>
</comment>
<keyword evidence="2" id="KW-1185">Reference proteome</keyword>
<accession>A0A4S4K616</accession>
<dbReference type="AlphaFoldDB" id="A0A4S4K616"/>
<organism evidence="1 2">
    <name type="scientific">Hermanssonia centrifuga</name>
    <dbReference type="NCBI Taxonomy" id="98765"/>
    <lineage>
        <taxon>Eukaryota</taxon>
        <taxon>Fungi</taxon>
        <taxon>Dikarya</taxon>
        <taxon>Basidiomycota</taxon>
        <taxon>Agaricomycotina</taxon>
        <taxon>Agaricomycetes</taxon>
        <taxon>Polyporales</taxon>
        <taxon>Meruliaceae</taxon>
        <taxon>Hermanssonia</taxon>
    </lineage>
</organism>
<name>A0A4S4K616_9APHY</name>
<dbReference type="Proteomes" id="UP000309038">
    <property type="component" value="Unassembled WGS sequence"/>
</dbReference>
<proteinExistence type="predicted"/>